<dbReference type="SUPFAM" id="SSF52788">
    <property type="entry name" value="Phosphotyrosine protein phosphatases I"/>
    <property type="match status" value="1"/>
</dbReference>
<reference evidence="7 8" key="1">
    <citation type="journal article" date="2017" name="Int. J. Syst. Evol. Microbiol.">
        <title>Maripseudobacter aurantiacus gen. nov., sp. nov., a novel member of the family Flavobacteriaceae isolated from a sedimentation basin.</title>
        <authorList>
            <person name="Chen C."/>
            <person name="Su Y."/>
            <person name="Tao T."/>
            <person name="Fu G."/>
            <person name="Zhang C."/>
            <person name="Sun C."/>
            <person name="Zhang X."/>
            <person name="Wu M."/>
        </authorList>
    </citation>
    <scope>NUCLEOTIDE SEQUENCE [LARGE SCALE GENOMIC DNA]</scope>
    <source>
        <strain evidence="8">CDA4</strain>
    </source>
</reference>
<evidence type="ECO:0000259" key="6">
    <source>
        <dbReference type="SMART" id="SM00226"/>
    </source>
</evidence>
<sequence length="151" mass="16614">MKTKVLMVCLGNICRSPLAEGILKNKVDTSMVFVDSAGTGGYHIGNPPDSRSIAVARKYGIDISNQICRKLTAADLEEFDVLYAMDKSNYGNIIGLSKNKEQARKVKLLLSEVKTGDVEIPDPYYDSVDGFEKVFQMIDAACEEIAKKLSE</sequence>
<dbReference type="Proteomes" id="UP000308382">
    <property type="component" value="Unassembled WGS sequence"/>
</dbReference>
<dbReference type="SMART" id="SM00226">
    <property type="entry name" value="LMWPc"/>
    <property type="match status" value="1"/>
</dbReference>
<evidence type="ECO:0000256" key="1">
    <source>
        <dbReference type="ARBA" id="ARBA00011063"/>
    </source>
</evidence>
<keyword evidence="4" id="KW-0904">Protein phosphatase</keyword>
<dbReference type="InterPro" id="IPR050438">
    <property type="entry name" value="LMW_PTPase"/>
</dbReference>
<dbReference type="OrthoDB" id="9784339at2"/>
<feature type="domain" description="Phosphotyrosine protein phosphatase I" evidence="6">
    <location>
        <begin position="3"/>
        <end position="148"/>
    </location>
</feature>
<comment type="similarity">
    <text evidence="1">Belongs to the low molecular weight phosphotyrosine protein phosphatase family.</text>
</comment>
<dbReference type="GO" id="GO:0004725">
    <property type="term" value="F:protein tyrosine phosphatase activity"/>
    <property type="evidence" value="ECO:0007669"/>
    <property type="project" value="UniProtKB-EC"/>
</dbReference>
<evidence type="ECO:0000256" key="3">
    <source>
        <dbReference type="ARBA" id="ARBA00022801"/>
    </source>
</evidence>
<dbReference type="PANTHER" id="PTHR11717:SF7">
    <property type="entry name" value="LOW MOLECULAR WEIGHT PHOSPHOTYROSINE PROTEIN PHOSPHATASE"/>
    <property type="match status" value="1"/>
</dbReference>
<evidence type="ECO:0000256" key="4">
    <source>
        <dbReference type="ARBA" id="ARBA00022912"/>
    </source>
</evidence>
<dbReference type="PANTHER" id="PTHR11717">
    <property type="entry name" value="LOW MOLECULAR WEIGHT PROTEIN TYROSINE PHOSPHATASE"/>
    <property type="match status" value="1"/>
</dbReference>
<name>A0A5R8M337_9FLAO</name>
<feature type="active site" description="Proton donor" evidence="5">
    <location>
        <position position="122"/>
    </location>
</feature>
<comment type="caution">
    <text evidence="7">The sequence shown here is derived from an EMBL/GenBank/DDBJ whole genome shotgun (WGS) entry which is preliminary data.</text>
</comment>
<dbReference type="InterPro" id="IPR023485">
    <property type="entry name" value="Ptyr_pPase"/>
</dbReference>
<dbReference type="PRINTS" id="PR00719">
    <property type="entry name" value="LMWPTPASE"/>
</dbReference>
<dbReference type="Pfam" id="PF01451">
    <property type="entry name" value="LMWPc"/>
    <property type="match status" value="1"/>
</dbReference>
<protein>
    <recommendedName>
        <fullName evidence="2">protein-tyrosine-phosphatase</fullName>
        <ecNumber evidence="2">3.1.3.48</ecNumber>
    </recommendedName>
</protein>
<dbReference type="RefSeq" id="WP_138258901.1">
    <property type="nucleotide sequence ID" value="NZ_VBUK01000008.1"/>
</dbReference>
<dbReference type="CDD" id="cd16343">
    <property type="entry name" value="LMWPTP"/>
    <property type="match status" value="1"/>
</dbReference>
<dbReference type="AlphaFoldDB" id="A0A5R8M337"/>
<gene>
    <name evidence="7" type="ORF">FEK29_13130</name>
</gene>
<feature type="active site" description="Nucleophile" evidence="5">
    <location>
        <position position="9"/>
    </location>
</feature>
<dbReference type="Gene3D" id="3.40.50.2300">
    <property type="match status" value="1"/>
</dbReference>
<evidence type="ECO:0000313" key="7">
    <source>
        <dbReference type="EMBL" id="TLF44014.1"/>
    </source>
</evidence>
<feature type="active site" evidence="5">
    <location>
        <position position="15"/>
    </location>
</feature>
<accession>A0A5R8M337</accession>
<evidence type="ECO:0000313" key="8">
    <source>
        <dbReference type="Proteomes" id="UP000308382"/>
    </source>
</evidence>
<evidence type="ECO:0000256" key="5">
    <source>
        <dbReference type="PIRSR" id="PIRSR617867-1"/>
    </source>
</evidence>
<dbReference type="EC" id="3.1.3.48" evidence="2"/>
<dbReference type="InterPro" id="IPR017867">
    <property type="entry name" value="Tyr_phospatase_low_mol_wt"/>
</dbReference>
<organism evidence="7 8">
    <name type="scientific">Maribacter aurantiacus</name>
    <dbReference type="NCBI Taxonomy" id="1882343"/>
    <lineage>
        <taxon>Bacteria</taxon>
        <taxon>Pseudomonadati</taxon>
        <taxon>Bacteroidota</taxon>
        <taxon>Flavobacteriia</taxon>
        <taxon>Flavobacteriales</taxon>
        <taxon>Flavobacteriaceae</taxon>
        <taxon>Maribacter</taxon>
    </lineage>
</organism>
<dbReference type="EMBL" id="VBUK01000008">
    <property type="protein sequence ID" value="TLF44014.1"/>
    <property type="molecule type" value="Genomic_DNA"/>
</dbReference>
<keyword evidence="3" id="KW-0378">Hydrolase</keyword>
<evidence type="ECO:0000256" key="2">
    <source>
        <dbReference type="ARBA" id="ARBA00013064"/>
    </source>
</evidence>
<keyword evidence="8" id="KW-1185">Reference proteome</keyword>
<dbReference type="InterPro" id="IPR036196">
    <property type="entry name" value="Ptyr_pPase_sf"/>
</dbReference>
<proteinExistence type="inferred from homology"/>